<comment type="similarity">
    <text evidence="2 16">Belongs to the cytochrome c oxidase subunit 2 family.</text>
</comment>
<evidence type="ECO:0000256" key="3">
    <source>
        <dbReference type="ARBA" id="ARBA00022448"/>
    </source>
</evidence>
<dbReference type="InterPro" id="IPR009056">
    <property type="entry name" value="Cyt_c-like_dom"/>
</dbReference>
<evidence type="ECO:0000256" key="15">
    <source>
        <dbReference type="PROSITE-ProRule" id="PRU00433"/>
    </source>
</evidence>
<evidence type="ECO:0000256" key="13">
    <source>
        <dbReference type="ARBA" id="ARBA00023136"/>
    </source>
</evidence>
<keyword evidence="7 15" id="KW-0479">Metal-binding</keyword>
<dbReference type="EC" id="7.1.1.9" evidence="17"/>
<dbReference type="PROSITE" id="PS51007">
    <property type="entry name" value="CYTC"/>
    <property type="match status" value="1"/>
</dbReference>
<dbReference type="InterPro" id="IPR036257">
    <property type="entry name" value="Cyt_c_oxidase_su2_TM_sf"/>
</dbReference>
<protein>
    <recommendedName>
        <fullName evidence="17">Cytochrome c oxidase subunit 2</fullName>
        <ecNumber evidence="17">7.1.1.9</ecNumber>
    </recommendedName>
</protein>
<dbReference type="EMBL" id="JACHIA010000027">
    <property type="protein sequence ID" value="MBB6073658.1"/>
    <property type="molecule type" value="Genomic_DNA"/>
</dbReference>
<dbReference type="Gene3D" id="2.60.40.420">
    <property type="entry name" value="Cupredoxins - blue copper proteins"/>
    <property type="match status" value="1"/>
</dbReference>
<dbReference type="Proteomes" id="UP000582837">
    <property type="component" value="Unassembled WGS sequence"/>
</dbReference>
<feature type="transmembrane region" description="Helical" evidence="18">
    <location>
        <begin position="109"/>
        <end position="132"/>
    </location>
</feature>
<dbReference type="Pfam" id="PF00034">
    <property type="entry name" value="Cytochrom_C"/>
    <property type="match status" value="1"/>
</dbReference>
<keyword evidence="11 15" id="KW-0408">Iron</keyword>
<dbReference type="GO" id="GO:0020037">
    <property type="term" value="F:heme binding"/>
    <property type="evidence" value="ECO:0007669"/>
    <property type="project" value="InterPro"/>
</dbReference>
<dbReference type="InterPro" id="IPR014222">
    <property type="entry name" value="Cyt_c_oxidase_su2"/>
</dbReference>
<dbReference type="PROSITE" id="PS50857">
    <property type="entry name" value="COX2_CUA"/>
    <property type="match status" value="1"/>
</dbReference>
<comment type="catalytic activity">
    <reaction evidence="17">
        <text>4 Fe(II)-[cytochrome c] + O2 + 8 H(+)(in) = 4 Fe(III)-[cytochrome c] + 2 H2O + 4 H(+)(out)</text>
        <dbReference type="Rhea" id="RHEA:11436"/>
        <dbReference type="Rhea" id="RHEA-COMP:10350"/>
        <dbReference type="Rhea" id="RHEA-COMP:14399"/>
        <dbReference type="ChEBI" id="CHEBI:15377"/>
        <dbReference type="ChEBI" id="CHEBI:15378"/>
        <dbReference type="ChEBI" id="CHEBI:15379"/>
        <dbReference type="ChEBI" id="CHEBI:29033"/>
        <dbReference type="ChEBI" id="CHEBI:29034"/>
        <dbReference type="EC" id="7.1.1.9"/>
    </reaction>
</comment>
<comment type="function">
    <text evidence="14 17">Subunits I and II form the functional core of the enzyme complex. Electrons originating in cytochrome c are transferred via heme a and Cu(A) to the binuclear center formed by heme a3 and Cu(B).</text>
</comment>
<dbReference type="PRINTS" id="PR01166">
    <property type="entry name" value="CYCOXIDASEII"/>
</dbReference>
<evidence type="ECO:0000256" key="18">
    <source>
        <dbReference type="SAM" id="Phobius"/>
    </source>
</evidence>
<feature type="domain" description="Cytochrome oxidase subunit II transmembrane region profile" evidence="20">
    <location>
        <begin position="42"/>
        <end position="138"/>
    </location>
</feature>
<dbReference type="Gene3D" id="1.10.287.90">
    <property type="match status" value="1"/>
</dbReference>
<keyword evidence="9 16" id="KW-0249">Electron transport</keyword>
<keyword evidence="23" id="KW-1185">Reference proteome</keyword>
<evidence type="ECO:0000256" key="16">
    <source>
        <dbReference type="RuleBase" id="RU000456"/>
    </source>
</evidence>
<keyword evidence="8" id="KW-1278">Translocase</keyword>
<evidence type="ECO:0000259" key="21">
    <source>
        <dbReference type="PROSITE" id="PS51007"/>
    </source>
</evidence>
<dbReference type="InterPro" id="IPR001505">
    <property type="entry name" value="Copper_CuA"/>
</dbReference>
<dbReference type="InterPro" id="IPR011759">
    <property type="entry name" value="Cyt_c_oxidase_su2_TM_dom"/>
</dbReference>
<evidence type="ECO:0000256" key="2">
    <source>
        <dbReference type="ARBA" id="ARBA00007866"/>
    </source>
</evidence>
<dbReference type="GO" id="GO:0005886">
    <property type="term" value="C:plasma membrane"/>
    <property type="evidence" value="ECO:0007669"/>
    <property type="project" value="UniProtKB-SubCell"/>
</dbReference>
<evidence type="ECO:0000256" key="7">
    <source>
        <dbReference type="ARBA" id="ARBA00022723"/>
    </source>
</evidence>
<reference evidence="22 23" key="1">
    <citation type="submission" date="2020-08" db="EMBL/GenBank/DDBJ databases">
        <title>Genomic Encyclopedia of Type Strains, Phase IV (KMG-IV): sequencing the most valuable type-strain genomes for metagenomic binning, comparative biology and taxonomic classification.</title>
        <authorList>
            <person name="Goeker M."/>
        </authorList>
    </citation>
    <scope>NUCLEOTIDE SEQUENCE [LARGE SCALE GENOMIC DNA]</scope>
    <source>
        <strain evidence="22 23">DSM 29007</strain>
    </source>
</reference>
<proteinExistence type="inferred from homology"/>
<evidence type="ECO:0000256" key="14">
    <source>
        <dbReference type="ARBA" id="ARBA00024688"/>
    </source>
</evidence>
<dbReference type="InterPro" id="IPR002429">
    <property type="entry name" value="CcO_II-like_C"/>
</dbReference>
<dbReference type="GO" id="GO:0005507">
    <property type="term" value="F:copper ion binding"/>
    <property type="evidence" value="ECO:0007669"/>
    <property type="project" value="InterPro"/>
</dbReference>
<evidence type="ECO:0000313" key="23">
    <source>
        <dbReference type="Proteomes" id="UP000582837"/>
    </source>
</evidence>
<feature type="transmembrane region" description="Helical" evidence="18">
    <location>
        <begin position="63"/>
        <end position="88"/>
    </location>
</feature>
<dbReference type="RefSeq" id="WP_170035246.1">
    <property type="nucleotide sequence ID" value="NZ_JABDTL010000001.1"/>
</dbReference>
<dbReference type="SUPFAM" id="SSF81464">
    <property type="entry name" value="Cytochrome c oxidase subunit II-like, transmembrane region"/>
    <property type="match status" value="1"/>
</dbReference>
<evidence type="ECO:0000313" key="22">
    <source>
        <dbReference type="EMBL" id="MBB6073658.1"/>
    </source>
</evidence>
<evidence type="ECO:0000256" key="4">
    <source>
        <dbReference type="ARBA" id="ARBA00022617"/>
    </source>
</evidence>
<dbReference type="PANTHER" id="PTHR22888">
    <property type="entry name" value="CYTOCHROME C OXIDASE, SUBUNIT II"/>
    <property type="match status" value="1"/>
</dbReference>
<dbReference type="PANTHER" id="PTHR22888:SF9">
    <property type="entry name" value="CYTOCHROME C OXIDASE SUBUNIT 2"/>
    <property type="match status" value="1"/>
</dbReference>
<dbReference type="Pfam" id="PF02790">
    <property type="entry name" value="COX2_TM"/>
    <property type="match status" value="1"/>
</dbReference>
<dbReference type="PROSITE" id="PS00078">
    <property type="entry name" value="COX2"/>
    <property type="match status" value="1"/>
</dbReference>
<comment type="caution">
    <text evidence="22">The sequence shown here is derived from an EMBL/GenBank/DDBJ whole genome shotgun (WGS) entry which is preliminary data.</text>
</comment>
<keyword evidence="5 16" id="KW-0679">Respiratory chain</keyword>
<dbReference type="GO" id="GO:0042773">
    <property type="term" value="P:ATP synthesis coupled electron transport"/>
    <property type="evidence" value="ECO:0007669"/>
    <property type="project" value="TreeGrafter"/>
</dbReference>
<dbReference type="Pfam" id="PF00116">
    <property type="entry name" value="COX2"/>
    <property type="match status" value="1"/>
</dbReference>
<evidence type="ECO:0000256" key="9">
    <source>
        <dbReference type="ARBA" id="ARBA00022982"/>
    </source>
</evidence>
<evidence type="ECO:0000256" key="17">
    <source>
        <dbReference type="RuleBase" id="RU004024"/>
    </source>
</evidence>
<dbReference type="SUPFAM" id="SSF49503">
    <property type="entry name" value="Cupredoxins"/>
    <property type="match status" value="1"/>
</dbReference>
<dbReference type="InterPro" id="IPR034236">
    <property type="entry name" value="CuRO_CcO_Caa3_II"/>
</dbReference>
<keyword evidence="13 18" id="KW-0472">Membrane</keyword>
<keyword evidence="6 16" id="KW-0812">Transmembrane</keyword>
<dbReference type="InterPro" id="IPR045187">
    <property type="entry name" value="CcO_II"/>
</dbReference>
<dbReference type="SUPFAM" id="SSF46626">
    <property type="entry name" value="Cytochrome c"/>
    <property type="match status" value="1"/>
</dbReference>
<dbReference type="AlphaFoldDB" id="A0A841H6Q5"/>
<dbReference type="PROSITE" id="PS50999">
    <property type="entry name" value="COX2_TM"/>
    <property type="match status" value="1"/>
</dbReference>
<evidence type="ECO:0000256" key="11">
    <source>
        <dbReference type="ARBA" id="ARBA00023004"/>
    </source>
</evidence>
<name>A0A841H6Q5_9BACT</name>
<keyword evidence="10 18" id="KW-1133">Transmembrane helix</keyword>
<dbReference type="NCBIfam" id="TIGR02866">
    <property type="entry name" value="CoxB"/>
    <property type="match status" value="1"/>
</dbReference>
<gene>
    <name evidence="22" type="ORF">HNQ61_005329</name>
</gene>
<evidence type="ECO:0000256" key="12">
    <source>
        <dbReference type="ARBA" id="ARBA00023008"/>
    </source>
</evidence>
<comment type="subcellular location">
    <subcellularLocation>
        <location evidence="16">Cell membrane</location>
        <topology evidence="16">Multi-pass membrane protein</topology>
    </subcellularLocation>
    <subcellularLocation>
        <location evidence="1">Membrane</location>
        <topology evidence="1">Multi-pass membrane protein</topology>
    </subcellularLocation>
</comment>
<dbReference type="InterPro" id="IPR008972">
    <property type="entry name" value="Cupredoxin"/>
</dbReference>
<evidence type="ECO:0000256" key="10">
    <source>
        <dbReference type="ARBA" id="ARBA00022989"/>
    </source>
</evidence>
<keyword evidence="4 15" id="KW-0349">Heme</keyword>
<evidence type="ECO:0000256" key="6">
    <source>
        <dbReference type="ARBA" id="ARBA00022692"/>
    </source>
</evidence>
<keyword evidence="12 17" id="KW-0186">Copper</keyword>
<organism evidence="22 23">
    <name type="scientific">Longimicrobium terrae</name>
    <dbReference type="NCBI Taxonomy" id="1639882"/>
    <lineage>
        <taxon>Bacteria</taxon>
        <taxon>Pseudomonadati</taxon>
        <taxon>Gemmatimonadota</taxon>
        <taxon>Longimicrobiia</taxon>
        <taxon>Longimicrobiales</taxon>
        <taxon>Longimicrobiaceae</taxon>
        <taxon>Longimicrobium</taxon>
    </lineage>
</organism>
<feature type="domain" description="Cytochrome c" evidence="21">
    <location>
        <begin position="267"/>
        <end position="364"/>
    </location>
</feature>
<sequence>MKSVLTAAGSLRRLRPGRALRSGLPALLPVLLLLASACGDDHLTRFPQTTFAPATEMASEQMWLFHLTMWMGIVVGLLTFGLMGWILWKFRYRPGGPEAQQFHGNTTLEIAWTLLPALIVAVIAVFTVRAIFITQPEPPANALNVRVIGKQWWWEFQYAVGRDTIITANEIHVPVGQPVQLLLESDNVLHSFWVPQMAGKRDLITNRVNRLVFTPREPGVYMGQCAEFCGDSHALMKMRLIAHTPDGFRQWLENEARPAVEPTDSASAVAVGKKLVTQGVCAGCHVIKGTPMVGRTGPVLTHFGRRRTLAAGIMENNAANLHSWIRNAPAVKPGSKMPQLGGDVQNALSDEQISYIVAYLQSLQ</sequence>
<evidence type="ECO:0000256" key="1">
    <source>
        <dbReference type="ARBA" id="ARBA00004141"/>
    </source>
</evidence>
<dbReference type="GO" id="GO:0004129">
    <property type="term" value="F:cytochrome-c oxidase activity"/>
    <property type="evidence" value="ECO:0007669"/>
    <property type="project" value="UniProtKB-EC"/>
</dbReference>
<evidence type="ECO:0000259" key="20">
    <source>
        <dbReference type="PROSITE" id="PS50999"/>
    </source>
</evidence>
<keyword evidence="3 16" id="KW-0813">Transport</keyword>
<dbReference type="CDD" id="cd04213">
    <property type="entry name" value="CuRO_CcO_Caa3_II"/>
    <property type="match status" value="1"/>
</dbReference>
<dbReference type="InterPro" id="IPR036909">
    <property type="entry name" value="Cyt_c-like_dom_sf"/>
</dbReference>
<evidence type="ECO:0000256" key="8">
    <source>
        <dbReference type="ARBA" id="ARBA00022967"/>
    </source>
</evidence>
<evidence type="ECO:0000256" key="5">
    <source>
        <dbReference type="ARBA" id="ARBA00022660"/>
    </source>
</evidence>
<dbReference type="GO" id="GO:0016491">
    <property type="term" value="F:oxidoreductase activity"/>
    <property type="evidence" value="ECO:0007669"/>
    <property type="project" value="InterPro"/>
</dbReference>
<evidence type="ECO:0000259" key="19">
    <source>
        <dbReference type="PROSITE" id="PS50857"/>
    </source>
</evidence>
<feature type="domain" description="Cytochrome oxidase subunit II copper A binding" evidence="19">
    <location>
        <begin position="140"/>
        <end position="254"/>
    </location>
</feature>
<accession>A0A841H6Q5</accession>
<comment type="cofactor">
    <cofactor evidence="17">
        <name>Cu cation</name>
        <dbReference type="ChEBI" id="CHEBI:23378"/>
    </cofactor>
    <text evidence="17">Binds a copper A center.</text>
</comment>